<dbReference type="PANTHER" id="PTHR35861">
    <property type="match status" value="1"/>
</dbReference>
<dbReference type="AlphaFoldDB" id="A0A2X0X9S1"/>
<dbReference type="EMBL" id="UAQE01000001">
    <property type="protein sequence ID" value="SPT95559.1"/>
    <property type="molecule type" value="Genomic_DNA"/>
</dbReference>
<dbReference type="RefSeq" id="WP_112116200.1">
    <property type="nucleotide sequence ID" value="NZ_UAQE01000001.1"/>
</dbReference>
<reference evidence="1 2" key="1">
    <citation type="submission" date="2018-06" db="EMBL/GenBank/DDBJ databases">
        <authorList>
            <consortium name="Pathogen Informatics"/>
            <person name="Doyle S."/>
        </authorList>
    </citation>
    <scope>NUCLEOTIDE SEQUENCE [LARGE SCALE GENOMIC DNA]</scope>
    <source>
        <strain evidence="1 2">NCTC7582</strain>
    </source>
</reference>
<dbReference type="InterPro" id="IPR052042">
    <property type="entry name" value="Tail_sheath_structural"/>
</dbReference>
<evidence type="ECO:0000313" key="1">
    <source>
        <dbReference type="EMBL" id="SPT95559.1"/>
    </source>
</evidence>
<evidence type="ECO:0000313" key="2">
    <source>
        <dbReference type="Proteomes" id="UP000251431"/>
    </source>
</evidence>
<sequence>MAFRHGSRVTEAPTSLMTPVVATATLPVVFGTAPVNLAKSPHINQIVVAYSFGEAQEALGYSDDWKNYTLCEAMDAAFRLFNVAPVIFVNVLDPEKHNEAVKLEVPVENKKAVITTKGILLETLKVKKNEADAAALIVDEDYVVSFDDDGQVVIVPLVEATKLFVEGTRIAPEKVTADDIIGGSDVNTGKVKGLELLNSVFPKTGMVPGLVVAPKYAKNPMVAAVMKAKASVVNTYFRAASLSDIDTTEADVYTKAIEWKNKNNYTGTNEFPGWPLIGLGDKVYHYSTQLAFRIAKTVAENGDYPHVSPSNQPLQMTKLLNEAGDEIDLGPDQAELLNSQGITTALNFMGGWKCWGNRTGAYPGSTDVKDVFIPVRLTHNWIANTIILTTWSKVDAPITRRLIDSILDTMNMWFNGLQSRGVLVGGRVVFKKENNPTPDLINGKIRFNYYVAEPTPAEDIENILEFDPMYYNNLFE</sequence>
<name>A0A2X0X9S1_9BACI</name>
<organism evidence="1 2">
    <name type="scientific">Lysinibacillus capsici</name>
    <dbReference type="NCBI Taxonomy" id="2115968"/>
    <lineage>
        <taxon>Bacteria</taxon>
        <taxon>Bacillati</taxon>
        <taxon>Bacillota</taxon>
        <taxon>Bacilli</taxon>
        <taxon>Bacillales</taxon>
        <taxon>Bacillaceae</taxon>
        <taxon>Lysinibacillus</taxon>
    </lineage>
</organism>
<protein>
    <submittedName>
        <fullName evidence="1">Phage tail sheath protein</fullName>
    </submittedName>
</protein>
<dbReference type="PANTHER" id="PTHR35861:SF2">
    <property type="entry name" value="FELS-2 PROPHAGE PROTEIN"/>
    <property type="match status" value="1"/>
</dbReference>
<gene>
    <name evidence="1" type="ORF">NCTC7582_00060</name>
</gene>
<proteinExistence type="predicted"/>
<dbReference type="Proteomes" id="UP000251431">
    <property type="component" value="Unassembled WGS sequence"/>
</dbReference>
<accession>A0A2X0X9S1</accession>